<dbReference type="AlphaFoldDB" id="A0A3M7SBC3"/>
<dbReference type="EMBL" id="REGN01001741">
    <property type="protein sequence ID" value="RNA32830.1"/>
    <property type="molecule type" value="Genomic_DNA"/>
</dbReference>
<accession>A0A3M7SBC3</accession>
<comment type="caution">
    <text evidence="1">The sequence shown here is derived from an EMBL/GenBank/DDBJ whole genome shotgun (WGS) entry which is preliminary data.</text>
</comment>
<protein>
    <submittedName>
        <fullName evidence="1">Uncharacterized protein</fullName>
    </submittedName>
</protein>
<reference evidence="1 2" key="1">
    <citation type="journal article" date="2018" name="Sci. Rep.">
        <title>Genomic signatures of local adaptation to the degree of environmental predictability in rotifers.</title>
        <authorList>
            <person name="Franch-Gras L."/>
            <person name="Hahn C."/>
            <person name="Garcia-Roger E.M."/>
            <person name="Carmona M.J."/>
            <person name="Serra M."/>
            <person name="Gomez A."/>
        </authorList>
    </citation>
    <scope>NUCLEOTIDE SEQUENCE [LARGE SCALE GENOMIC DNA]</scope>
    <source>
        <strain evidence="1">HYR1</strain>
    </source>
</reference>
<gene>
    <name evidence="1" type="ORF">BpHYR1_030694</name>
</gene>
<evidence type="ECO:0000313" key="2">
    <source>
        <dbReference type="Proteomes" id="UP000276133"/>
    </source>
</evidence>
<organism evidence="1 2">
    <name type="scientific">Brachionus plicatilis</name>
    <name type="common">Marine rotifer</name>
    <name type="synonym">Brachionus muelleri</name>
    <dbReference type="NCBI Taxonomy" id="10195"/>
    <lineage>
        <taxon>Eukaryota</taxon>
        <taxon>Metazoa</taxon>
        <taxon>Spiralia</taxon>
        <taxon>Gnathifera</taxon>
        <taxon>Rotifera</taxon>
        <taxon>Eurotatoria</taxon>
        <taxon>Monogononta</taxon>
        <taxon>Pseudotrocha</taxon>
        <taxon>Ploima</taxon>
        <taxon>Brachionidae</taxon>
        <taxon>Brachionus</taxon>
    </lineage>
</organism>
<sequence>MTTLDTAVSQIWPSYQHITPFIDIGKISATKYVALCCILKPEEDHFTNLLFIRNIRIRK</sequence>
<proteinExistence type="predicted"/>
<name>A0A3M7SBC3_BRAPC</name>
<evidence type="ECO:0000313" key="1">
    <source>
        <dbReference type="EMBL" id="RNA32830.1"/>
    </source>
</evidence>
<dbReference type="Proteomes" id="UP000276133">
    <property type="component" value="Unassembled WGS sequence"/>
</dbReference>
<keyword evidence="2" id="KW-1185">Reference proteome</keyword>